<evidence type="ECO:0000313" key="2">
    <source>
        <dbReference type="EMBL" id="MDE51262.1"/>
    </source>
</evidence>
<dbReference type="PANTHER" id="PTHR48465:SF1">
    <property type="entry name" value="PROTEIN SSUH2 HOMOLOG"/>
    <property type="match status" value="1"/>
</dbReference>
<feature type="region of interest" description="Disordered" evidence="1">
    <location>
        <begin position="454"/>
        <end position="491"/>
    </location>
</feature>
<feature type="compositionally biased region" description="Polar residues" evidence="1">
    <location>
        <begin position="457"/>
        <end position="479"/>
    </location>
</feature>
<feature type="compositionally biased region" description="Gly residues" evidence="1">
    <location>
        <begin position="621"/>
        <end position="630"/>
    </location>
</feature>
<feature type="compositionally biased region" description="Polar residues" evidence="1">
    <location>
        <begin position="192"/>
        <end position="203"/>
    </location>
</feature>
<feature type="region of interest" description="Disordered" evidence="1">
    <location>
        <begin position="159"/>
        <end position="203"/>
    </location>
</feature>
<feature type="compositionally biased region" description="Polar residues" evidence="1">
    <location>
        <begin position="159"/>
        <end position="174"/>
    </location>
</feature>
<feature type="compositionally biased region" description="Polar residues" evidence="1">
    <location>
        <begin position="366"/>
        <end position="375"/>
    </location>
</feature>
<feature type="compositionally biased region" description="Basic residues" evidence="1">
    <location>
        <begin position="1"/>
        <end position="12"/>
    </location>
</feature>
<proteinExistence type="predicted"/>
<feature type="region of interest" description="Disordered" evidence="1">
    <location>
        <begin position="115"/>
        <end position="136"/>
    </location>
</feature>
<feature type="compositionally biased region" description="Gly residues" evidence="1">
    <location>
        <begin position="25"/>
        <end position="34"/>
    </location>
</feature>
<feature type="region of interest" description="Disordered" evidence="1">
    <location>
        <begin position="505"/>
        <end position="538"/>
    </location>
</feature>
<name>A0A6G1SMQ7_9ACAR</name>
<evidence type="ECO:0000256" key="1">
    <source>
        <dbReference type="SAM" id="MobiDB-lite"/>
    </source>
</evidence>
<gene>
    <name evidence="2" type="primary">CC032</name>
    <name evidence="2" type="ORF">g.17997</name>
</gene>
<dbReference type="AlphaFoldDB" id="A0A6G1SMQ7"/>
<dbReference type="EMBL" id="GGYP01006491">
    <property type="protein sequence ID" value="MDE51262.1"/>
    <property type="molecule type" value="Transcribed_RNA"/>
</dbReference>
<dbReference type="InterPro" id="IPR052789">
    <property type="entry name" value="SSUH2_homolog"/>
</dbReference>
<reference evidence="2" key="1">
    <citation type="submission" date="2018-10" db="EMBL/GenBank/DDBJ databases">
        <title>Transcriptome assembly of Aceria tosichella (Wheat curl mite) Type 2.</title>
        <authorList>
            <person name="Scully E.D."/>
            <person name="Geib S.M."/>
            <person name="Palmer N.A."/>
            <person name="Gupta A.K."/>
            <person name="Sarath G."/>
            <person name="Tatineni S."/>
        </authorList>
    </citation>
    <scope>NUCLEOTIDE SEQUENCE</scope>
    <source>
        <strain evidence="2">LincolnNE</strain>
    </source>
</reference>
<feature type="compositionally biased region" description="Low complexity" evidence="1">
    <location>
        <begin position="506"/>
        <end position="520"/>
    </location>
</feature>
<feature type="compositionally biased region" description="Basic residues" evidence="1">
    <location>
        <begin position="120"/>
        <end position="131"/>
    </location>
</feature>
<feature type="compositionally biased region" description="Low complexity" evidence="1">
    <location>
        <begin position="344"/>
        <end position="353"/>
    </location>
</feature>
<protein>
    <submittedName>
        <fullName evidence="2">Uncharacterized protein C3orf32</fullName>
    </submittedName>
</protein>
<feature type="region of interest" description="Disordered" evidence="1">
    <location>
        <begin position="610"/>
        <end position="641"/>
    </location>
</feature>
<dbReference type="PANTHER" id="PTHR48465">
    <property type="entry name" value="PROTEIN SSUH2 HOMOLOG"/>
    <property type="match status" value="1"/>
</dbReference>
<feature type="region of interest" description="Disordered" evidence="1">
    <location>
        <begin position="344"/>
        <end position="401"/>
    </location>
</feature>
<accession>A0A6G1SMQ7</accession>
<sequence length="896" mass="96963">MRFHHSTRRGRNRFSQGGNHHSAQGGSGKFGGGSHSTSLSSRWAQLSYCRQTNIHFNRRLPVELPEELRERTSVVATETGSSLTGHHLIGQQDDMATTLAEAGIAANGRLTSASADHHTRSNNHNHHHHQQQHLSPDLDTYSERHLNLKQLDKLSLSSEGQIVQQQQTDETNVTQHKRQNSVRRTREGAAASANTQHSHQTTCDATTANKYNTTSQQDQQQLESKLGNNIDNKRSATNNTTTIVACQQARLDLEGAREKLIAQVDKHPFWSTKAARRMRLLDLHERQIYIYELTSYCEKRDLEWRYEAYRGGKLGSGPFGVSSASVPAAAAGGGLLRRTPTVVGTVHHQQGQQPSSPVSRTLPIGSPSSGDATNNEPPPYQSAGGNQGAPVSPSHQQQANGGRLALISAISHNSTIQRPQQLALAIGGDGGGAVQQHQSYPLVPGERRLHHAHYHNHQQQSSANNRLRRSCSSATSSPVHHQHHTVAGAPFGGFASSTTGAASVVQSLSSTPLQTTPPSSGATPGEPRPLPGPELVWSIEPPEHLRPQLFSSYVHTSEVPGTSFVKRCHGCDGRGRLKCTSCYGVGYEVCLSCTGKGSLRSYSAMSAGGGLGSTSRSGLGVRSGGGGGVSGSDQYSGRDQSVTGSMWANADESSSSSRLGGGRHNEPGGITSASSEICANCSGAGQKRCWICAGRSFITCTACAGTGSLRCFLNLNITYTNHRDEVCLNNSDGIIPRDRLKLSSGLILADEIADRLRPLASGGDSGASASYSSELAAAQARLSPEGVPNSQHSNHSHHHQHNNRANTPTNSSRLLEQMTKPGELIQLSLLSAKLLDKHWNTYKQERLIKQRHRVTQIECFKVDWEFRKKRGHFVIYGDERKVYIAKYPFKSICNIT</sequence>
<organism evidence="2">
    <name type="scientific">Aceria tosichella</name>
    <name type="common">wheat curl mite</name>
    <dbReference type="NCBI Taxonomy" id="561515"/>
    <lineage>
        <taxon>Eukaryota</taxon>
        <taxon>Metazoa</taxon>
        <taxon>Ecdysozoa</taxon>
        <taxon>Arthropoda</taxon>
        <taxon>Chelicerata</taxon>
        <taxon>Arachnida</taxon>
        <taxon>Acari</taxon>
        <taxon>Acariformes</taxon>
        <taxon>Trombidiformes</taxon>
        <taxon>Prostigmata</taxon>
        <taxon>Eupodina</taxon>
        <taxon>Eriophyoidea</taxon>
        <taxon>Eriophyidae</taxon>
        <taxon>Eriophyinae</taxon>
        <taxon>Aceriini</taxon>
        <taxon>Aceria</taxon>
    </lineage>
</organism>
<feature type="region of interest" description="Disordered" evidence="1">
    <location>
        <begin position="782"/>
        <end position="810"/>
    </location>
</feature>
<feature type="region of interest" description="Disordered" evidence="1">
    <location>
        <begin position="1"/>
        <end position="37"/>
    </location>
</feature>